<dbReference type="EMBL" id="CP024923">
    <property type="protein sequence ID" value="ATY32419.1"/>
    <property type="molecule type" value="Genomic_DNA"/>
</dbReference>
<evidence type="ECO:0000313" key="2">
    <source>
        <dbReference type="Proteomes" id="UP000229081"/>
    </source>
</evidence>
<accession>A0A2K8MKZ0</accession>
<reference evidence="1 2" key="1">
    <citation type="submission" date="2017-11" db="EMBL/GenBank/DDBJ databases">
        <title>Complete genome sequence of Sphingomonas sp. Strain Cra20, a psychrotolerant potential plant growth promoting rhizobacteria.</title>
        <authorList>
            <person name="Luo Y."/>
        </authorList>
    </citation>
    <scope>NUCLEOTIDE SEQUENCE [LARGE SCALE GENOMIC DNA]</scope>
    <source>
        <strain evidence="1 2">Cra20</strain>
    </source>
</reference>
<protein>
    <submittedName>
        <fullName evidence="1">Uncharacterized protein</fullName>
    </submittedName>
</protein>
<dbReference type="RefSeq" id="WP_100282227.1">
    <property type="nucleotide sequence ID" value="NZ_CP024923.1"/>
</dbReference>
<dbReference type="KEGG" id="sphc:CVN68_10900"/>
<keyword evidence="2" id="KW-1185">Reference proteome</keyword>
<proteinExistence type="predicted"/>
<sequence>MPIPPLLALLLAQREQKGKDLTEAEVLECRNGAVCMTMRLSQARQLAEKRGYDDLAPESVWEDWQTFLAGDVANDGVDEKG</sequence>
<organism evidence="1 2">
    <name type="scientific">Sphingomonas psychrotolerans</name>
    <dbReference type="NCBI Taxonomy" id="1327635"/>
    <lineage>
        <taxon>Bacteria</taxon>
        <taxon>Pseudomonadati</taxon>
        <taxon>Pseudomonadota</taxon>
        <taxon>Alphaproteobacteria</taxon>
        <taxon>Sphingomonadales</taxon>
        <taxon>Sphingomonadaceae</taxon>
        <taxon>Sphingomonas</taxon>
    </lineage>
</organism>
<name>A0A2K8MKZ0_9SPHN</name>
<dbReference type="AlphaFoldDB" id="A0A2K8MKZ0"/>
<gene>
    <name evidence="1" type="ORF">CVN68_10900</name>
</gene>
<dbReference type="OrthoDB" id="7066376at2"/>
<dbReference type="Proteomes" id="UP000229081">
    <property type="component" value="Chromosome"/>
</dbReference>
<evidence type="ECO:0000313" key="1">
    <source>
        <dbReference type="EMBL" id="ATY32419.1"/>
    </source>
</evidence>